<dbReference type="eggNOG" id="COG2827">
    <property type="taxonomic scope" value="Bacteria"/>
</dbReference>
<dbReference type="KEGG" id="mtt:Ftrac_1589"/>
<dbReference type="OrthoDB" id="1203060at2"/>
<protein>
    <recommendedName>
        <fullName evidence="1">GIY-YIG domain-containing protein</fullName>
    </recommendedName>
</protein>
<evidence type="ECO:0000259" key="1">
    <source>
        <dbReference type="PROSITE" id="PS50164"/>
    </source>
</evidence>
<reference evidence="2 3" key="1">
    <citation type="journal article" date="2011" name="Stand. Genomic Sci.">
        <title>Complete genome sequence of Marivirga tractuosa type strain (H-43).</title>
        <authorList>
            <person name="Pagani I."/>
            <person name="Chertkov O."/>
            <person name="Lapidus A."/>
            <person name="Lucas S."/>
            <person name="Del Rio T.G."/>
            <person name="Tice H."/>
            <person name="Copeland A."/>
            <person name="Cheng J.F."/>
            <person name="Nolan M."/>
            <person name="Saunders E."/>
            <person name="Pitluck S."/>
            <person name="Held B."/>
            <person name="Goodwin L."/>
            <person name="Liolios K."/>
            <person name="Ovchinikova G."/>
            <person name="Ivanova N."/>
            <person name="Mavromatis K."/>
            <person name="Pati A."/>
            <person name="Chen A."/>
            <person name="Palaniappan K."/>
            <person name="Land M."/>
            <person name="Hauser L."/>
            <person name="Jeffries C.D."/>
            <person name="Detter J.C."/>
            <person name="Han C."/>
            <person name="Tapia R."/>
            <person name="Ngatchou-Djao O.D."/>
            <person name="Rohde M."/>
            <person name="Goker M."/>
            <person name="Spring S."/>
            <person name="Sikorski J."/>
            <person name="Woyke T."/>
            <person name="Bristow J."/>
            <person name="Eisen J.A."/>
            <person name="Markowitz V."/>
            <person name="Hugenholtz P."/>
            <person name="Klenk H.P."/>
            <person name="Kyrpides N.C."/>
        </authorList>
    </citation>
    <scope>NUCLEOTIDE SEQUENCE [LARGE SCALE GENOMIC DNA]</scope>
    <source>
        <strain evidence="3">ATCC 23168 / DSM 4126 / NBRC 15989 / NCIMB 1408 / VKM B-1430 / H-43</strain>
    </source>
</reference>
<keyword evidence="3" id="KW-1185">Reference proteome</keyword>
<sequence>MCNFYILFSPSLNKDYYGHTCDELSERIRKHNSNHKGFTGKTDDWELAYNEEYPTKSDAQNRELQVKNWKNRKRIETLINKSEI</sequence>
<dbReference type="STRING" id="643867.Ftrac_1589"/>
<dbReference type="PROSITE" id="PS50164">
    <property type="entry name" value="GIY_YIG"/>
    <property type="match status" value="1"/>
</dbReference>
<dbReference type="Gene3D" id="3.40.1440.10">
    <property type="entry name" value="GIY-YIG endonuclease"/>
    <property type="match status" value="1"/>
</dbReference>
<dbReference type="CDD" id="cd10449">
    <property type="entry name" value="GIY-YIG_SLX1_like"/>
    <property type="match status" value="1"/>
</dbReference>
<dbReference type="RefSeq" id="WP_013453725.1">
    <property type="nucleotide sequence ID" value="NC_014759.1"/>
</dbReference>
<proteinExistence type="predicted"/>
<organism evidence="2 3">
    <name type="scientific">Marivirga tractuosa (strain ATCC 23168 / DSM 4126 / NBRC 15989 / NCIMB 1408 / VKM B-1430 / H-43)</name>
    <name type="common">Microscilla tractuosa</name>
    <name type="synonym">Flexibacter tractuosus</name>
    <dbReference type="NCBI Taxonomy" id="643867"/>
    <lineage>
        <taxon>Bacteria</taxon>
        <taxon>Pseudomonadati</taxon>
        <taxon>Bacteroidota</taxon>
        <taxon>Cytophagia</taxon>
        <taxon>Cytophagales</taxon>
        <taxon>Marivirgaceae</taxon>
        <taxon>Marivirga</taxon>
    </lineage>
</organism>
<gene>
    <name evidence="2" type="ordered locus">Ftrac_1589</name>
</gene>
<evidence type="ECO:0000313" key="2">
    <source>
        <dbReference type="EMBL" id="ADR21578.1"/>
    </source>
</evidence>
<dbReference type="HOGENOM" id="CLU_135650_6_0_10"/>
<dbReference type="Proteomes" id="UP000008720">
    <property type="component" value="Chromosome"/>
</dbReference>
<dbReference type="EMBL" id="CP002349">
    <property type="protein sequence ID" value="ADR21578.1"/>
    <property type="molecule type" value="Genomic_DNA"/>
</dbReference>
<dbReference type="Pfam" id="PF01541">
    <property type="entry name" value="GIY-YIG"/>
    <property type="match status" value="1"/>
</dbReference>
<name>E4TQ32_MARTH</name>
<dbReference type="SUPFAM" id="SSF82771">
    <property type="entry name" value="GIY-YIG endonuclease"/>
    <property type="match status" value="1"/>
</dbReference>
<dbReference type="InterPro" id="IPR000305">
    <property type="entry name" value="GIY-YIG_endonuc"/>
</dbReference>
<feature type="domain" description="GIY-YIG" evidence="1">
    <location>
        <begin position="1"/>
        <end position="77"/>
    </location>
</feature>
<dbReference type="InterPro" id="IPR035901">
    <property type="entry name" value="GIY-YIG_endonuc_sf"/>
</dbReference>
<evidence type="ECO:0000313" key="3">
    <source>
        <dbReference type="Proteomes" id="UP000008720"/>
    </source>
</evidence>
<accession>E4TQ32</accession>
<dbReference type="AlphaFoldDB" id="E4TQ32"/>